<sequence length="174" mass="19031">MKGNLTQSVSPASSHPRKKDFNCNGCLIVIFVKNKTLRNVPNTYIISLALGDLLVLFFSVPFVSTIYTIESWPYGTFECKFSELVRDVSVGVTVFTLTALSADRYLAIVSTVRRAAGGAGRRTVRFAVAIWFLAVVLATPAGVFSHVQVFQVSEGKTISVCYPFPDYLPVVPAD</sequence>
<keyword evidence="13" id="KW-1185">Reference proteome</keyword>
<evidence type="ECO:0000313" key="12">
    <source>
        <dbReference type="EMBL" id="ROT80482.1"/>
    </source>
</evidence>
<evidence type="ECO:0000256" key="10">
    <source>
        <dbReference type="SAM" id="Phobius"/>
    </source>
</evidence>
<evidence type="ECO:0000256" key="6">
    <source>
        <dbReference type="ARBA" id="ARBA00023136"/>
    </source>
</evidence>
<dbReference type="GO" id="GO:0008188">
    <property type="term" value="F:neuropeptide receptor activity"/>
    <property type="evidence" value="ECO:0007669"/>
    <property type="project" value="TreeGrafter"/>
</dbReference>
<dbReference type="EMBL" id="QCYY01001116">
    <property type="protein sequence ID" value="ROT80482.1"/>
    <property type="molecule type" value="Genomic_DNA"/>
</dbReference>
<dbReference type="Proteomes" id="UP000283509">
    <property type="component" value="Unassembled WGS sequence"/>
</dbReference>
<proteinExistence type="inferred from homology"/>
<feature type="domain" description="G-protein coupled receptors family 1 profile" evidence="11">
    <location>
        <begin position="23"/>
        <end position="174"/>
    </location>
</feature>
<evidence type="ECO:0000256" key="9">
    <source>
        <dbReference type="RuleBase" id="RU000688"/>
    </source>
</evidence>
<evidence type="ECO:0000313" key="13">
    <source>
        <dbReference type="Proteomes" id="UP000283509"/>
    </source>
</evidence>
<dbReference type="AlphaFoldDB" id="A0A3R7PAX3"/>
<evidence type="ECO:0000256" key="3">
    <source>
        <dbReference type="ARBA" id="ARBA00022692"/>
    </source>
</evidence>
<feature type="transmembrane region" description="Helical" evidence="10">
    <location>
        <begin position="43"/>
        <end position="69"/>
    </location>
</feature>
<evidence type="ECO:0000256" key="4">
    <source>
        <dbReference type="ARBA" id="ARBA00022989"/>
    </source>
</evidence>
<dbReference type="PANTHER" id="PTHR45695:SF26">
    <property type="entry name" value="NEUROPEPTIDE CCHAMIDE-1 RECEPTOR"/>
    <property type="match status" value="1"/>
</dbReference>
<dbReference type="InterPro" id="IPR000276">
    <property type="entry name" value="GPCR_Rhodpsn"/>
</dbReference>
<comment type="caution">
    <text evidence="12">The sequence shown here is derived from an EMBL/GenBank/DDBJ whole genome shotgun (WGS) entry which is preliminary data.</text>
</comment>
<comment type="similarity">
    <text evidence="2 9">Belongs to the G-protein coupled receptor 1 family.</text>
</comment>
<dbReference type="InterPro" id="IPR017452">
    <property type="entry name" value="GPCR_Rhodpsn_7TM"/>
</dbReference>
<gene>
    <name evidence="12" type="ORF">C7M84_000790</name>
</gene>
<reference evidence="12 13" key="2">
    <citation type="submission" date="2019-01" db="EMBL/GenBank/DDBJ databases">
        <title>The decoding of complex shrimp genome reveals the adaptation for benthos swimmer, frequently molting mechanism and breeding impact on genome.</title>
        <authorList>
            <person name="Sun Y."/>
            <person name="Gao Y."/>
            <person name="Yu Y."/>
        </authorList>
    </citation>
    <scope>NUCLEOTIDE SEQUENCE [LARGE SCALE GENOMIC DNA]</scope>
    <source>
        <tissue evidence="12">Muscle</tissue>
    </source>
</reference>
<feature type="transmembrane region" description="Helical" evidence="10">
    <location>
        <begin position="89"/>
        <end position="112"/>
    </location>
</feature>
<name>A0A3R7PAX3_PENVA</name>
<evidence type="ECO:0000259" key="11">
    <source>
        <dbReference type="PROSITE" id="PS50262"/>
    </source>
</evidence>
<dbReference type="PRINTS" id="PR00237">
    <property type="entry name" value="GPCRRHODOPSN"/>
</dbReference>
<dbReference type="PROSITE" id="PS00237">
    <property type="entry name" value="G_PROTEIN_RECEP_F1_1"/>
    <property type="match status" value="1"/>
</dbReference>
<dbReference type="SUPFAM" id="SSF81321">
    <property type="entry name" value="Family A G protein-coupled receptor-like"/>
    <property type="match status" value="1"/>
</dbReference>
<evidence type="ECO:0000256" key="8">
    <source>
        <dbReference type="ARBA" id="ARBA00023224"/>
    </source>
</evidence>
<keyword evidence="6 10" id="KW-0472">Membrane</keyword>
<organism evidence="12 13">
    <name type="scientific">Penaeus vannamei</name>
    <name type="common">Whiteleg shrimp</name>
    <name type="synonym">Litopenaeus vannamei</name>
    <dbReference type="NCBI Taxonomy" id="6689"/>
    <lineage>
        <taxon>Eukaryota</taxon>
        <taxon>Metazoa</taxon>
        <taxon>Ecdysozoa</taxon>
        <taxon>Arthropoda</taxon>
        <taxon>Crustacea</taxon>
        <taxon>Multicrustacea</taxon>
        <taxon>Malacostraca</taxon>
        <taxon>Eumalacostraca</taxon>
        <taxon>Eucarida</taxon>
        <taxon>Decapoda</taxon>
        <taxon>Dendrobranchiata</taxon>
        <taxon>Penaeoidea</taxon>
        <taxon>Penaeidae</taxon>
        <taxon>Penaeus</taxon>
    </lineage>
</organism>
<dbReference type="PROSITE" id="PS50262">
    <property type="entry name" value="G_PROTEIN_RECEP_F1_2"/>
    <property type="match status" value="1"/>
</dbReference>
<accession>A0A3R7PAX3</accession>
<dbReference type="PANTHER" id="PTHR45695">
    <property type="entry name" value="LEUCOKININ RECEPTOR-RELATED"/>
    <property type="match status" value="1"/>
</dbReference>
<keyword evidence="8 9" id="KW-0807">Transducer</keyword>
<keyword evidence="4 10" id="KW-1133">Transmembrane helix</keyword>
<evidence type="ECO:0000256" key="1">
    <source>
        <dbReference type="ARBA" id="ARBA00004141"/>
    </source>
</evidence>
<comment type="subcellular location">
    <subcellularLocation>
        <location evidence="1">Membrane</location>
        <topology evidence="1">Multi-pass membrane protein</topology>
    </subcellularLocation>
</comment>
<keyword evidence="3 9" id="KW-0812">Transmembrane</keyword>
<protein>
    <submittedName>
        <fullName evidence="12">Putative class A rhodopsin-like G-protein coupled receptor GPRgrp</fullName>
    </submittedName>
</protein>
<keyword evidence="5 9" id="KW-0297">G-protein coupled receptor</keyword>
<evidence type="ECO:0000256" key="5">
    <source>
        <dbReference type="ARBA" id="ARBA00023040"/>
    </source>
</evidence>
<feature type="transmembrane region" description="Helical" evidence="10">
    <location>
        <begin position="124"/>
        <end position="144"/>
    </location>
</feature>
<evidence type="ECO:0000256" key="2">
    <source>
        <dbReference type="ARBA" id="ARBA00010663"/>
    </source>
</evidence>
<keyword evidence="7 9" id="KW-0675">Receptor</keyword>
<dbReference type="GO" id="GO:0005886">
    <property type="term" value="C:plasma membrane"/>
    <property type="evidence" value="ECO:0007669"/>
    <property type="project" value="TreeGrafter"/>
</dbReference>
<dbReference type="OrthoDB" id="10049706at2759"/>
<dbReference type="Pfam" id="PF00001">
    <property type="entry name" value="7tm_1"/>
    <property type="match status" value="1"/>
</dbReference>
<evidence type="ECO:0000256" key="7">
    <source>
        <dbReference type="ARBA" id="ARBA00023170"/>
    </source>
</evidence>
<dbReference type="Gene3D" id="1.20.1070.10">
    <property type="entry name" value="Rhodopsin 7-helix transmembrane proteins"/>
    <property type="match status" value="1"/>
</dbReference>
<reference evidence="12 13" key="1">
    <citation type="submission" date="2018-04" db="EMBL/GenBank/DDBJ databases">
        <authorList>
            <person name="Zhang X."/>
            <person name="Yuan J."/>
            <person name="Li F."/>
            <person name="Xiang J."/>
        </authorList>
    </citation>
    <scope>NUCLEOTIDE SEQUENCE [LARGE SCALE GENOMIC DNA]</scope>
    <source>
        <tissue evidence="12">Muscle</tissue>
    </source>
</reference>